<accession>A0ABU1AQX1</accession>
<dbReference type="InterPro" id="IPR018744">
    <property type="entry name" value="DUF2293"/>
</dbReference>
<protein>
    <submittedName>
        <fullName evidence="2">DUF2293 domain-containing protein</fullName>
    </submittedName>
</protein>
<evidence type="ECO:0000259" key="1">
    <source>
        <dbReference type="Pfam" id="PF10056"/>
    </source>
</evidence>
<evidence type="ECO:0000313" key="2">
    <source>
        <dbReference type="EMBL" id="MDQ8206561.1"/>
    </source>
</evidence>
<feature type="domain" description="DUF2293" evidence="1">
    <location>
        <begin position="121"/>
        <end position="206"/>
    </location>
</feature>
<dbReference type="RefSeq" id="WP_308948658.1">
    <property type="nucleotide sequence ID" value="NZ_JARXHW010000005.1"/>
</dbReference>
<sequence length="223" mass="25177">MPESQIVRPCPKPGHVFSCQGELLAVPAGWALLPPGDAALSRRIKQDGPSWTVKEKKGRKEFPHGIWAPAHRIEALQAARKLEKADPAYTQKLEAGRARRAQAEVVYNEDFTQALRDYLNFHPRYELLAKRLSVLIAAHATPVGSGTVARTKRIPIEQRAEAATIAWMRHQTTAYDHMQIPRAKGARREVRRMLAQESKRLLESYRRGTRIDVSHCPLQAALR</sequence>
<reference evidence="2 3" key="1">
    <citation type="submission" date="2023-04" db="EMBL/GenBank/DDBJ databases">
        <title>A novel bacteria isolated from coastal sediment.</title>
        <authorList>
            <person name="Liu X.-J."/>
            <person name="Du Z.-J."/>
        </authorList>
    </citation>
    <scope>NUCLEOTIDE SEQUENCE [LARGE SCALE GENOMIC DNA]</scope>
    <source>
        <strain evidence="2 3">SDUM461003</strain>
    </source>
</reference>
<gene>
    <name evidence="2" type="ORF">QEH52_03515</name>
</gene>
<keyword evidence="3" id="KW-1185">Reference proteome</keyword>
<dbReference type="Pfam" id="PF10056">
    <property type="entry name" value="DUF2293"/>
    <property type="match status" value="1"/>
</dbReference>
<name>A0ABU1AQX1_9BACT</name>
<proteinExistence type="predicted"/>
<dbReference type="EMBL" id="JARXHW010000005">
    <property type="protein sequence ID" value="MDQ8206561.1"/>
    <property type="molecule type" value="Genomic_DNA"/>
</dbReference>
<comment type="caution">
    <text evidence="2">The sequence shown here is derived from an EMBL/GenBank/DDBJ whole genome shotgun (WGS) entry which is preliminary data.</text>
</comment>
<dbReference type="Proteomes" id="UP001225316">
    <property type="component" value="Unassembled WGS sequence"/>
</dbReference>
<organism evidence="2 3">
    <name type="scientific">Thalassobacterium maritimum</name>
    <dbReference type="NCBI Taxonomy" id="3041265"/>
    <lineage>
        <taxon>Bacteria</taxon>
        <taxon>Pseudomonadati</taxon>
        <taxon>Verrucomicrobiota</taxon>
        <taxon>Opitutia</taxon>
        <taxon>Puniceicoccales</taxon>
        <taxon>Coraliomargaritaceae</taxon>
        <taxon>Thalassobacterium</taxon>
    </lineage>
</organism>
<evidence type="ECO:0000313" key="3">
    <source>
        <dbReference type="Proteomes" id="UP001225316"/>
    </source>
</evidence>